<dbReference type="SUPFAM" id="SSF53474">
    <property type="entry name" value="alpha/beta-Hydrolases"/>
    <property type="match status" value="1"/>
</dbReference>
<protein>
    <submittedName>
        <fullName evidence="4">Alpha/beta hydrolase</fullName>
    </submittedName>
</protein>
<dbReference type="PANTHER" id="PTHR43433:SF4">
    <property type="entry name" value="NON-HEME CHLOROPEROXIDASE-RELATED"/>
    <property type="match status" value="1"/>
</dbReference>
<dbReference type="InterPro" id="IPR029058">
    <property type="entry name" value="AB_hydrolase_fold"/>
</dbReference>
<name>A0A3B7QWR6_9BACT</name>
<reference evidence="4 5" key="1">
    <citation type="submission" date="2018-09" db="EMBL/GenBank/DDBJ databases">
        <title>Hymenobacter medium sp. nov., isolated from R2A medium.</title>
        <authorList>
            <person name="Yingchao G."/>
        </authorList>
    </citation>
    <scope>NUCLEOTIDE SEQUENCE [LARGE SCALE GENOMIC DNA]</scope>
    <source>
        <strain evidence="5">sh-6</strain>
    </source>
</reference>
<dbReference type="Gene3D" id="3.40.50.1820">
    <property type="entry name" value="alpha/beta hydrolase"/>
    <property type="match status" value="1"/>
</dbReference>
<gene>
    <name evidence="4" type="ORF">D3Y59_00560</name>
</gene>
<keyword evidence="5" id="KW-1185">Reference proteome</keyword>
<dbReference type="GO" id="GO:0016787">
    <property type="term" value="F:hydrolase activity"/>
    <property type="evidence" value="ECO:0007669"/>
    <property type="project" value="UniProtKB-KW"/>
</dbReference>
<feature type="region of interest" description="Disordered" evidence="2">
    <location>
        <begin position="278"/>
        <end position="301"/>
    </location>
</feature>
<dbReference type="Pfam" id="PF00561">
    <property type="entry name" value="Abhydrolase_1"/>
    <property type="match status" value="1"/>
</dbReference>
<dbReference type="RefSeq" id="WP_119443265.1">
    <property type="nucleotide sequence ID" value="NZ_CP032317.1"/>
</dbReference>
<dbReference type="PRINTS" id="PR00111">
    <property type="entry name" value="ABHYDROLASE"/>
</dbReference>
<dbReference type="EMBL" id="CP032317">
    <property type="protein sequence ID" value="AYA35673.1"/>
    <property type="molecule type" value="Genomic_DNA"/>
</dbReference>
<comment type="similarity">
    <text evidence="1">Belongs to the AB hydrolase superfamily. Bacterial non-heme haloperoxidase / perhydrolase family.</text>
</comment>
<dbReference type="InterPro" id="IPR050471">
    <property type="entry name" value="AB_hydrolase"/>
</dbReference>
<organism evidence="4 5">
    <name type="scientific">Hymenobacter oligotrophus</name>
    <dbReference type="NCBI Taxonomy" id="2319843"/>
    <lineage>
        <taxon>Bacteria</taxon>
        <taxon>Pseudomonadati</taxon>
        <taxon>Bacteroidota</taxon>
        <taxon>Cytophagia</taxon>
        <taxon>Cytophagales</taxon>
        <taxon>Hymenobacteraceae</taxon>
        <taxon>Hymenobacter</taxon>
    </lineage>
</organism>
<proteinExistence type="inferred from homology"/>
<dbReference type="PANTHER" id="PTHR43433">
    <property type="entry name" value="HYDROLASE, ALPHA/BETA FOLD FAMILY PROTEIN"/>
    <property type="match status" value="1"/>
</dbReference>
<keyword evidence="4" id="KW-0378">Hydrolase</keyword>
<dbReference type="PRINTS" id="PR00412">
    <property type="entry name" value="EPOXHYDRLASE"/>
</dbReference>
<evidence type="ECO:0000256" key="1">
    <source>
        <dbReference type="ARBA" id="ARBA00038128"/>
    </source>
</evidence>
<dbReference type="OrthoDB" id="9780932at2"/>
<dbReference type="FunFam" id="3.40.50.1820:FF:000205">
    <property type="entry name" value="Non-haem bromoperoxidase BPO-A2"/>
    <property type="match status" value="1"/>
</dbReference>
<sequence length="301" mass="33386">MSYLKVGQDAQGNPVNIFYQDWGQGDPVVLIHGWPADHQMWEHQAHTLPHYGKRVIAYDRRGFGKSDKPWNGYHYDTLASDLNAILEGLNLQNVTLVGFSMGGGEVARYMNRYGGARVSKVVLVASVLPYLLKTDDNPDGVDKSTFDDIMKNLRKDRPDFLQTFGKQFYGVGVVSHPVSQAMLDWMQTICLQASPHATEACAHAWAETDFRQDVLAIRVPTLIIHGTSDKTVPIESSSDQLAKLLPQATYVRYDGEPHGLFATADGKDRLTQDLLNFTGASNTPVSDDSRHGATQQPQGNR</sequence>
<evidence type="ECO:0000259" key="3">
    <source>
        <dbReference type="Pfam" id="PF00561"/>
    </source>
</evidence>
<evidence type="ECO:0000313" key="5">
    <source>
        <dbReference type="Proteomes" id="UP000262802"/>
    </source>
</evidence>
<dbReference type="InterPro" id="IPR000639">
    <property type="entry name" value="Epox_hydrolase-like"/>
</dbReference>
<evidence type="ECO:0000313" key="4">
    <source>
        <dbReference type="EMBL" id="AYA35673.1"/>
    </source>
</evidence>
<dbReference type="KEGG" id="hyh:D3Y59_00560"/>
<dbReference type="Proteomes" id="UP000262802">
    <property type="component" value="Chromosome"/>
</dbReference>
<evidence type="ECO:0000256" key="2">
    <source>
        <dbReference type="SAM" id="MobiDB-lite"/>
    </source>
</evidence>
<dbReference type="AlphaFoldDB" id="A0A3B7QWR6"/>
<feature type="domain" description="AB hydrolase-1" evidence="3">
    <location>
        <begin position="27"/>
        <end position="262"/>
    </location>
</feature>
<dbReference type="InterPro" id="IPR000073">
    <property type="entry name" value="AB_hydrolase_1"/>
</dbReference>
<accession>A0A3B7QWR6</accession>